<dbReference type="PANTHER" id="PTHR42034:SF1">
    <property type="entry name" value="CONDENSATION DOMAIN-CONTAINING PROTEIN"/>
    <property type="match status" value="1"/>
</dbReference>
<organism evidence="1 2">
    <name type="scientific">Aspergillus pseudoustus</name>
    <dbReference type="NCBI Taxonomy" id="1810923"/>
    <lineage>
        <taxon>Eukaryota</taxon>
        <taxon>Fungi</taxon>
        <taxon>Dikarya</taxon>
        <taxon>Ascomycota</taxon>
        <taxon>Pezizomycotina</taxon>
        <taxon>Eurotiomycetes</taxon>
        <taxon>Eurotiomycetidae</taxon>
        <taxon>Eurotiales</taxon>
        <taxon>Aspergillaceae</taxon>
        <taxon>Aspergillus</taxon>
        <taxon>Aspergillus subgen. Nidulantes</taxon>
    </lineage>
</organism>
<evidence type="ECO:0000313" key="2">
    <source>
        <dbReference type="Proteomes" id="UP001610446"/>
    </source>
</evidence>
<dbReference type="Proteomes" id="UP001610446">
    <property type="component" value="Unassembled WGS sequence"/>
</dbReference>
<sequence length="449" mass="50826">MEWKQASPMRWERATSGMEEYFIFTGNITAALYDGRQQYTVISTVKAEFNNIPDVESALRHAWKQVRYEEPDIATTVELGKKIFEVLDDAGVEKWADQTFIIDRDNRDADALHKNPRRMKPSTLYYLPKSSELVLHAHHATVDGVGMVVFWDRFFRAVTSPNREISFGQEHARLVPAIDDLIGPQGPPTPEGIEVGKAMVMDYVGNLPAIGFPSRVGKVPAGESIHMEKVFAEETTSAIVKGCKAKGISVTTAVHAAYITILSKYADPETNTTKYTTPCEFNIRGRLPAPYNMAAASQYYIPLPFSLDLPATFPQMVAILNKYYRTTIDAHPDWVENQGYFTRALEQFVKTPEYRTAPIPTDGLVSSLGIVEKHLQRSYGEGDAVVVRDWKLSCDCVLGMTGFHVYTFRDKLRFVFQFNEAYQEPKDIRFYMEEIERVLTEEIIGTTNL</sequence>
<dbReference type="EMBL" id="JBFXLU010000128">
    <property type="protein sequence ID" value="KAL2839840.1"/>
    <property type="molecule type" value="Genomic_DNA"/>
</dbReference>
<name>A0ABR4JIL6_9EURO</name>
<proteinExistence type="predicted"/>
<dbReference type="Gene3D" id="3.30.559.10">
    <property type="entry name" value="Chloramphenicol acetyltransferase-like domain"/>
    <property type="match status" value="1"/>
</dbReference>
<dbReference type="SUPFAM" id="SSF52777">
    <property type="entry name" value="CoA-dependent acyltransferases"/>
    <property type="match status" value="1"/>
</dbReference>
<protein>
    <recommendedName>
        <fullName evidence="3">Condensation domain-containing protein</fullName>
    </recommendedName>
</protein>
<gene>
    <name evidence="1" type="ORF">BJY01DRAFT_219067</name>
</gene>
<evidence type="ECO:0000313" key="1">
    <source>
        <dbReference type="EMBL" id="KAL2839840.1"/>
    </source>
</evidence>
<dbReference type="Gene3D" id="3.30.559.30">
    <property type="entry name" value="Nonribosomal peptide synthetase, condensation domain"/>
    <property type="match status" value="1"/>
</dbReference>
<dbReference type="InterPro" id="IPR023213">
    <property type="entry name" value="CAT-like_dom_sf"/>
</dbReference>
<dbReference type="PANTHER" id="PTHR42034">
    <property type="entry name" value="CHROMOSOME 7, WHOLE GENOME SHOTGUN SEQUENCE-RELATED"/>
    <property type="match status" value="1"/>
</dbReference>
<evidence type="ECO:0008006" key="3">
    <source>
        <dbReference type="Google" id="ProtNLM"/>
    </source>
</evidence>
<accession>A0ABR4JIL6</accession>
<reference evidence="1 2" key="1">
    <citation type="submission" date="2024-07" db="EMBL/GenBank/DDBJ databases">
        <title>Section-level genome sequencing and comparative genomics of Aspergillus sections Usti and Cavernicolus.</title>
        <authorList>
            <consortium name="Lawrence Berkeley National Laboratory"/>
            <person name="Nybo J.L."/>
            <person name="Vesth T.C."/>
            <person name="Theobald S."/>
            <person name="Frisvad J.C."/>
            <person name="Larsen T.O."/>
            <person name="Kjaerboelling I."/>
            <person name="Rothschild-Mancinelli K."/>
            <person name="Lyhne E.K."/>
            <person name="Kogle M.E."/>
            <person name="Barry K."/>
            <person name="Clum A."/>
            <person name="Na H."/>
            <person name="Ledsgaard L."/>
            <person name="Lin J."/>
            <person name="Lipzen A."/>
            <person name="Kuo A."/>
            <person name="Riley R."/>
            <person name="Mondo S."/>
            <person name="Labutti K."/>
            <person name="Haridas S."/>
            <person name="Pangalinan J."/>
            <person name="Salamov A.A."/>
            <person name="Simmons B.A."/>
            <person name="Magnuson J.K."/>
            <person name="Chen J."/>
            <person name="Drula E."/>
            <person name="Henrissat B."/>
            <person name="Wiebenga A."/>
            <person name="Lubbers R.J."/>
            <person name="Gomes A.C."/>
            <person name="Makela M.R."/>
            <person name="Stajich J."/>
            <person name="Grigoriev I.V."/>
            <person name="Mortensen U.H."/>
            <person name="De Vries R.P."/>
            <person name="Baker S.E."/>
            <person name="Andersen M.R."/>
        </authorList>
    </citation>
    <scope>NUCLEOTIDE SEQUENCE [LARGE SCALE GENOMIC DNA]</scope>
    <source>
        <strain evidence="1 2">CBS 123904</strain>
    </source>
</reference>
<keyword evidence="2" id="KW-1185">Reference proteome</keyword>
<comment type="caution">
    <text evidence="1">The sequence shown here is derived from an EMBL/GenBank/DDBJ whole genome shotgun (WGS) entry which is preliminary data.</text>
</comment>